<gene>
    <name evidence="1" type="ORF">O6H91_19G071500</name>
</gene>
<proteinExistence type="predicted"/>
<dbReference type="Proteomes" id="UP001162992">
    <property type="component" value="Chromosome 19"/>
</dbReference>
<keyword evidence="2" id="KW-1185">Reference proteome</keyword>
<name>A0ACC2AWG0_DIPCM</name>
<reference evidence="2" key="1">
    <citation type="journal article" date="2024" name="Proc. Natl. Acad. Sci. U.S.A.">
        <title>Extraordinary preservation of gene collinearity over three hundred million years revealed in homosporous lycophytes.</title>
        <authorList>
            <person name="Li C."/>
            <person name="Wickell D."/>
            <person name="Kuo L.Y."/>
            <person name="Chen X."/>
            <person name="Nie B."/>
            <person name="Liao X."/>
            <person name="Peng D."/>
            <person name="Ji J."/>
            <person name="Jenkins J."/>
            <person name="Williams M."/>
            <person name="Shu S."/>
            <person name="Plott C."/>
            <person name="Barry K."/>
            <person name="Rajasekar S."/>
            <person name="Grimwood J."/>
            <person name="Han X."/>
            <person name="Sun S."/>
            <person name="Hou Z."/>
            <person name="He W."/>
            <person name="Dai G."/>
            <person name="Sun C."/>
            <person name="Schmutz J."/>
            <person name="Leebens-Mack J.H."/>
            <person name="Li F.W."/>
            <person name="Wang L."/>
        </authorList>
    </citation>
    <scope>NUCLEOTIDE SEQUENCE [LARGE SCALE GENOMIC DNA]</scope>
    <source>
        <strain evidence="2">cv. PW_Plant_1</strain>
    </source>
</reference>
<evidence type="ECO:0000313" key="2">
    <source>
        <dbReference type="Proteomes" id="UP001162992"/>
    </source>
</evidence>
<organism evidence="1 2">
    <name type="scientific">Diphasiastrum complanatum</name>
    <name type="common">Issler's clubmoss</name>
    <name type="synonym">Lycopodium complanatum</name>
    <dbReference type="NCBI Taxonomy" id="34168"/>
    <lineage>
        <taxon>Eukaryota</taxon>
        <taxon>Viridiplantae</taxon>
        <taxon>Streptophyta</taxon>
        <taxon>Embryophyta</taxon>
        <taxon>Tracheophyta</taxon>
        <taxon>Lycopodiopsida</taxon>
        <taxon>Lycopodiales</taxon>
        <taxon>Lycopodiaceae</taxon>
        <taxon>Lycopodioideae</taxon>
        <taxon>Diphasiastrum</taxon>
    </lineage>
</organism>
<sequence length="439" mass="49509">MTHVGASSAGVCYSVCHKDKGTSMQSTESHKACAAFFFKHIHPCCDAKIVGLAAGSVARSRQAMPPFLKEVPFCTKIFWVRDCIGKDGDARKPIAPFEPQSPTGQFLVQILRNYPHLFPAAADQQLEQLAADREASTVQEQLKISESYLVLYRRIASLKAEERRKAVEEAMYALLLQKFHKAGIEMVPNVESLFKKQRDGIFSSQEKYFEAVHSPEALEMMREHLKLVLGGREIYLATDTRIFAQISKFHFGQLYAISIMYGYFLRRVDQCFQLEIQMSKNVPASEGIHEAAQLVVFDEEYHEKEKEEYTGDSLAAEAAAAIAALRAGRAKFTQSTFTHQERKLSRLGAYIMTFDHESLGRFATMRAYETVNVIERHAEALFGKPEIHVAPDGSLRLPKDDTMEMTMSGLKELLLEAVTFGSFLWDVESHVDSHYNIIS</sequence>
<accession>A0ACC2AWG0</accession>
<dbReference type="EMBL" id="CM055110">
    <property type="protein sequence ID" value="KAJ7521854.1"/>
    <property type="molecule type" value="Genomic_DNA"/>
</dbReference>
<evidence type="ECO:0000313" key="1">
    <source>
        <dbReference type="EMBL" id="KAJ7521854.1"/>
    </source>
</evidence>
<comment type="caution">
    <text evidence="1">The sequence shown here is derived from an EMBL/GenBank/DDBJ whole genome shotgun (WGS) entry which is preliminary data.</text>
</comment>
<protein>
    <submittedName>
        <fullName evidence="1">Uncharacterized protein</fullName>
    </submittedName>
</protein>